<dbReference type="GO" id="GO:0008270">
    <property type="term" value="F:zinc ion binding"/>
    <property type="evidence" value="ECO:0007669"/>
    <property type="project" value="UniProtKB-KW"/>
</dbReference>
<evidence type="ECO:0000256" key="9">
    <source>
        <dbReference type="SAM" id="Phobius"/>
    </source>
</evidence>
<keyword evidence="6 9" id="KW-1133">Transmembrane helix</keyword>
<evidence type="ECO:0000256" key="7">
    <source>
        <dbReference type="ARBA" id="ARBA00023136"/>
    </source>
</evidence>
<dbReference type="InterPro" id="IPR001841">
    <property type="entry name" value="Znf_RING"/>
</dbReference>
<dbReference type="Proteomes" id="UP000623129">
    <property type="component" value="Unassembled WGS sequence"/>
</dbReference>
<evidence type="ECO:0000313" key="12">
    <source>
        <dbReference type="Proteomes" id="UP000623129"/>
    </source>
</evidence>
<feature type="domain" description="RING-type" evidence="10">
    <location>
        <begin position="81"/>
        <end position="123"/>
    </location>
</feature>
<keyword evidence="2 9" id="KW-0812">Transmembrane</keyword>
<dbReference type="CDD" id="cd16461">
    <property type="entry name" value="RING-H2_EL5-like"/>
    <property type="match status" value="1"/>
</dbReference>
<evidence type="ECO:0000256" key="3">
    <source>
        <dbReference type="ARBA" id="ARBA00022723"/>
    </source>
</evidence>
<sequence length="187" mass="19843">MTNPFSSICCKGPSDVTKLIVVSASVVFISILFKLVADFYGRRFRNINVSYYVVSGLTAAEIAQLPMTRYQTNLASGTSECAICISELECGDLVRILPNCKHLFHQECIERWFLISGTCPVCRTIASAGESSISSLLLPDTSSSGATPAATLEMTSTSASVSPSASVLLSAFASPSTSPHSVVDNMV</sequence>
<dbReference type="SUPFAM" id="SSF57850">
    <property type="entry name" value="RING/U-box"/>
    <property type="match status" value="1"/>
</dbReference>
<dbReference type="AlphaFoldDB" id="A0A833RBT5"/>
<reference evidence="11" key="1">
    <citation type="submission" date="2020-01" db="EMBL/GenBank/DDBJ databases">
        <title>Genome sequence of Kobresia littledalei, the first chromosome-level genome in the family Cyperaceae.</title>
        <authorList>
            <person name="Qu G."/>
        </authorList>
    </citation>
    <scope>NUCLEOTIDE SEQUENCE</scope>
    <source>
        <strain evidence="11">C.B.Clarke</strain>
        <tissue evidence="11">Leaf</tissue>
    </source>
</reference>
<accession>A0A833RBT5</accession>
<evidence type="ECO:0000313" key="11">
    <source>
        <dbReference type="EMBL" id="KAF3333276.1"/>
    </source>
</evidence>
<dbReference type="OrthoDB" id="8062037at2759"/>
<dbReference type="SMART" id="SM00184">
    <property type="entry name" value="RING"/>
    <property type="match status" value="1"/>
</dbReference>
<dbReference type="GO" id="GO:0016020">
    <property type="term" value="C:membrane"/>
    <property type="evidence" value="ECO:0007669"/>
    <property type="project" value="UniProtKB-SubCell"/>
</dbReference>
<evidence type="ECO:0000256" key="6">
    <source>
        <dbReference type="ARBA" id="ARBA00022989"/>
    </source>
</evidence>
<protein>
    <submittedName>
        <fullName evidence="11">RING-H2 finger protein ATL3</fullName>
    </submittedName>
</protein>
<keyword evidence="12" id="KW-1185">Reference proteome</keyword>
<dbReference type="Pfam" id="PF13639">
    <property type="entry name" value="zf-RING_2"/>
    <property type="match status" value="1"/>
</dbReference>
<keyword evidence="3" id="KW-0479">Metal-binding</keyword>
<dbReference type="InterPro" id="IPR013083">
    <property type="entry name" value="Znf_RING/FYVE/PHD"/>
</dbReference>
<organism evidence="11 12">
    <name type="scientific">Carex littledalei</name>
    <dbReference type="NCBI Taxonomy" id="544730"/>
    <lineage>
        <taxon>Eukaryota</taxon>
        <taxon>Viridiplantae</taxon>
        <taxon>Streptophyta</taxon>
        <taxon>Embryophyta</taxon>
        <taxon>Tracheophyta</taxon>
        <taxon>Spermatophyta</taxon>
        <taxon>Magnoliopsida</taxon>
        <taxon>Liliopsida</taxon>
        <taxon>Poales</taxon>
        <taxon>Cyperaceae</taxon>
        <taxon>Cyperoideae</taxon>
        <taxon>Cariceae</taxon>
        <taxon>Carex</taxon>
        <taxon>Carex subgen. Euthyceras</taxon>
    </lineage>
</organism>
<dbReference type="EMBL" id="SWLB01000010">
    <property type="protein sequence ID" value="KAF3333276.1"/>
    <property type="molecule type" value="Genomic_DNA"/>
</dbReference>
<evidence type="ECO:0000256" key="5">
    <source>
        <dbReference type="ARBA" id="ARBA00022833"/>
    </source>
</evidence>
<evidence type="ECO:0000256" key="8">
    <source>
        <dbReference type="PROSITE-ProRule" id="PRU00175"/>
    </source>
</evidence>
<name>A0A833RBT5_9POAL</name>
<keyword evidence="4 8" id="KW-0863">Zinc-finger</keyword>
<comment type="subcellular location">
    <subcellularLocation>
        <location evidence="1">Membrane</location>
    </subcellularLocation>
</comment>
<evidence type="ECO:0000256" key="2">
    <source>
        <dbReference type="ARBA" id="ARBA00022692"/>
    </source>
</evidence>
<dbReference type="Gene3D" id="3.30.40.10">
    <property type="entry name" value="Zinc/RING finger domain, C3HC4 (zinc finger)"/>
    <property type="match status" value="1"/>
</dbReference>
<evidence type="ECO:0000256" key="4">
    <source>
        <dbReference type="ARBA" id="ARBA00022771"/>
    </source>
</evidence>
<gene>
    <name evidence="11" type="ORF">FCM35_KLT00967</name>
</gene>
<feature type="transmembrane region" description="Helical" evidence="9">
    <location>
        <begin position="20"/>
        <end position="37"/>
    </location>
</feature>
<dbReference type="PANTHER" id="PTHR46539">
    <property type="entry name" value="E3 UBIQUITIN-PROTEIN LIGASE ATL42"/>
    <property type="match status" value="1"/>
</dbReference>
<evidence type="ECO:0000259" key="10">
    <source>
        <dbReference type="PROSITE" id="PS50089"/>
    </source>
</evidence>
<keyword evidence="7 9" id="KW-0472">Membrane</keyword>
<proteinExistence type="predicted"/>
<comment type="caution">
    <text evidence="11">The sequence shown here is derived from an EMBL/GenBank/DDBJ whole genome shotgun (WGS) entry which is preliminary data.</text>
</comment>
<evidence type="ECO:0000256" key="1">
    <source>
        <dbReference type="ARBA" id="ARBA00004370"/>
    </source>
</evidence>
<dbReference type="PANTHER" id="PTHR46539:SF1">
    <property type="entry name" value="E3 UBIQUITIN-PROTEIN LIGASE ATL42"/>
    <property type="match status" value="1"/>
</dbReference>
<keyword evidence="5" id="KW-0862">Zinc</keyword>
<dbReference type="PROSITE" id="PS50089">
    <property type="entry name" value="ZF_RING_2"/>
    <property type="match status" value="1"/>
</dbReference>